<keyword evidence="2" id="KW-1185">Reference proteome</keyword>
<dbReference type="EMBL" id="OX465081">
    <property type="protein sequence ID" value="CAI9288465.1"/>
    <property type="molecule type" value="Genomic_DNA"/>
</dbReference>
<dbReference type="Proteomes" id="UP001177003">
    <property type="component" value="Chromosome 5"/>
</dbReference>
<organism evidence="1 2">
    <name type="scientific">Lactuca saligna</name>
    <name type="common">Willowleaf lettuce</name>
    <dbReference type="NCBI Taxonomy" id="75948"/>
    <lineage>
        <taxon>Eukaryota</taxon>
        <taxon>Viridiplantae</taxon>
        <taxon>Streptophyta</taxon>
        <taxon>Embryophyta</taxon>
        <taxon>Tracheophyta</taxon>
        <taxon>Spermatophyta</taxon>
        <taxon>Magnoliopsida</taxon>
        <taxon>eudicotyledons</taxon>
        <taxon>Gunneridae</taxon>
        <taxon>Pentapetalae</taxon>
        <taxon>asterids</taxon>
        <taxon>campanulids</taxon>
        <taxon>Asterales</taxon>
        <taxon>Asteraceae</taxon>
        <taxon>Cichorioideae</taxon>
        <taxon>Cichorieae</taxon>
        <taxon>Lactucinae</taxon>
        <taxon>Lactuca</taxon>
    </lineage>
</organism>
<sequence>MKYAHGKHPACDVCLMIYVSTAFKEACIRTIWGLHFHPCGNRMILVSIIYCGLNNEQRGAIADYFFFVYKGNNNSKSKVTLVGSALHPFLVRSYSDVLRGNYFVASSYFQMKDMRKYWK</sequence>
<accession>A0AA35Z9P2</accession>
<name>A0AA35Z9P2_LACSI</name>
<reference evidence="1" key="1">
    <citation type="submission" date="2023-04" db="EMBL/GenBank/DDBJ databases">
        <authorList>
            <person name="Vijverberg K."/>
            <person name="Xiong W."/>
            <person name="Schranz E."/>
        </authorList>
    </citation>
    <scope>NUCLEOTIDE SEQUENCE</scope>
</reference>
<evidence type="ECO:0000313" key="1">
    <source>
        <dbReference type="EMBL" id="CAI9288465.1"/>
    </source>
</evidence>
<gene>
    <name evidence="1" type="ORF">LSALG_LOCUS27766</name>
</gene>
<proteinExistence type="predicted"/>
<protein>
    <submittedName>
        <fullName evidence="1">Uncharacterized protein</fullName>
    </submittedName>
</protein>
<evidence type="ECO:0000313" key="2">
    <source>
        <dbReference type="Proteomes" id="UP001177003"/>
    </source>
</evidence>
<dbReference type="AlphaFoldDB" id="A0AA35Z9P2"/>